<dbReference type="Gene3D" id="3.40.50.150">
    <property type="entry name" value="Vaccinia Virus protein VP39"/>
    <property type="match status" value="1"/>
</dbReference>
<name>A0ABV9SKJ1_9ACTN</name>
<dbReference type="GO" id="GO:0008168">
    <property type="term" value="F:methyltransferase activity"/>
    <property type="evidence" value="ECO:0007669"/>
    <property type="project" value="UniProtKB-KW"/>
</dbReference>
<evidence type="ECO:0000313" key="5">
    <source>
        <dbReference type="Proteomes" id="UP001595858"/>
    </source>
</evidence>
<feature type="compositionally biased region" description="Polar residues" evidence="3">
    <location>
        <begin position="8"/>
        <end position="19"/>
    </location>
</feature>
<reference evidence="5" key="1">
    <citation type="journal article" date="2019" name="Int. J. Syst. Evol. Microbiol.">
        <title>The Global Catalogue of Microorganisms (GCM) 10K type strain sequencing project: providing services to taxonomists for standard genome sequencing and annotation.</title>
        <authorList>
            <consortium name="The Broad Institute Genomics Platform"/>
            <consortium name="The Broad Institute Genome Sequencing Center for Infectious Disease"/>
            <person name="Wu L."/>
            <person name="Ma J."/>
        </authorList>
    </citation>
    <scope>NUCLEOTIDE SEQUENCE [LARGE SCALE GENOMIC DNA]</scope>
    <source>
        <strain evidence="5">CGMCC 4.7304</strain>
    </source>
</reference>
<evidence type="ECO:0000313" key="4">
    <source>
        <dbReference type="EMBL" id="MFC4867763.1"/>
    </source>
</evidence>
<dbReference type="RefSeq" id="WP_344146155.1">
    <property type="nucleotide sequence ID" value="NZ_BAAAQI010000016.1"/>
</dbReference>
<dbReference type="GO" id="GO:0032259">
    <property type="term" value="P:methylation"/>
    <property type="evidence" value="ECO:0007669"/>
    <property type="project" value="UniProtKB-KW"/>
</dbReference>
<sequence length="90" mass="9444">MPAPSWPGSRTGSRFSRNCTAADPRRRRPAATGASGRCERGDADRAAQVVVLGAGLDTRALRLAHGSAFAPGRQTLGDNASPVDELIVTW</sequence>
<dbReference type="EC" id="2.1.1.-" evidence="4"/>
<keyword evidence="5" id="KW-1185">Reference proteome</keyword>
<keyword evidence="1 4" id="KW-0489">Methyltransferase</keyword>
<evidence type="ECO:0000256" key="1">
    <source>
        <dbReference type="ARBA" id="ARBA00022603"/>
    </source>
</evidence>
<accession>A0ABV9SKJ1</accession>
<dbReference type="InterPro" id="IPR029063">
    <property type="entry name" value="SAM-dependent_MTases_sf"/>
</dbReference>
<dbReference type="Proteomes" id="UP001595858">
    <property type="component" value="Unassembled WGS sequence"/>
</dbReference>
<comment type="caution">
    <text evidence="4">The sequence shown here is derived from an EMBL/GenBank/DDBJ whole genome shotgun (WGS) entry which is preliminary data.</text>
</comment>
<dbReference type="EMBL" id="JBHSIY010000010">
    <property type="protein sequence ID" value="MFC4867763.1"/>
    <property type="molecule type" value="Genomic_DNA"/>
</dbReference>
<keyword evidence="2 4" id="KW-0808">Transferase</keyword>
<gene>
    <name evidence="4" type="ORF">ACFPCZ_14080</name>
</gene>
<protein>
    <submittedName>
        <fullName evidence="4">Class I SAM-dependent methyltransferase</fullName>
        <ecNumber evidence="4">2.1.1.-</ecNumber>
    </submittedName>
</protein>
<evidence type="ECO:0000256" key="2">
    <source>
        <dbReference type="ARBA" id="ARBA00022679"/>
    </source>
</evidence>
<feature type="region of interest" description="Disordered" evidence="3">
    <location>
        <begin position="1"/>
        <end position="42"/>
    </location>
</feature>
<organism evidence="4 5">
    <name type="scientific">Streptomonospora arabica</name>
    <dbReference type="NCBI Taxonomy" id="412417"/>
    <lineage>
        <taxon>Bacteria</taxon>
        <taxon>Bacillati</taxon>
        <taxon>Actinomycetota</taxon>
        <taxon>Actinomycetes</taxon>
        <taxon>Streptosporangiales</taxon>
        <taxon>Nocardiopsidaceae</taxon>
        <taxon>Streptomonospora</taxon>
    </lineage>
</organism>
<dbReference type="InterPro" id="IPR007213">
    <property type="entry name" value="Ppm1/Ppm2/Tcmp"/>
</dbReference>
<dbReference type="Pfam" id="PF04072">
    <property type="entry name" value="LCM"/>
    <property type="match status" value="1"/>
</dbReference>
<evidence type="ECO:0000256" key="3">
    <source>
        <dbReference type="SAM" id="MobiDB-lite"/>
    </source>
</evidence>
<proteinExistence type="predicted"/>